<dbReference type="EMBL" id="VSRR010029135">
    <property type="protein sequence ID" value="MPC69273.1"/>
    <property type="molecule type" value="Genomic_DNA"/>
</dbReference>
<accession>A0A5B7HGI1</accession>
<comment type="caution">
    <text evidence="1">The sequence shown here is derived from an EMBL/GenBank/DDBJ whole genome shotgun (WGS) entry which is preliminary data.</text>
</comment>
<gene>
    <name evidence="1" type="ORF">E2C01_063491</name>
</gene>
<dbReference type="Proteomes" id="UP000324222">
    <property type="component" value="Unassembled WGS sequence"/>
</dbReference>
<name>A0A5B7HGI1_PORTR</name>
<protein>
    <submittedName>
        <fullName evidence="1">Uncharacterized protein</fullName>
    </submittedName>
</protein>
<reference evidence="1 2" key="1">
    <citation type="submission" date="2019-05" db="EMBL/GenBank/DDBJ databases">
        <title>Another draft genome of Portunus trituberculatus and its Hox gene families provides insights of decapod evolution.</title>
        <authorList>
            <person name="Jeong J.-H."/>
            <person name="Song I."/>
            <person name="Kim S."/>
            <person name="Choi T."/>
            <person name="Kim D."/>
            <person name="Ryu S."/>
            <person name="Kim W."/>
        </authorList>
    </citation>
    <scope>NUCLEOTIDE SEQUENCE [LARGE SCALE GENOMIC DNA]</scope>
    <source>
        <tissue evidence="1">Muscle</tissue>
    </source>
</reference>
<evidence type="ECO:0000313" key="1">
    <source>
        <dbReference type="EMBL" id="MPC69273.1"/>
    </source>
</evidence>
<sequence length="62" mass="6769">MFHVMILGVRLQIFGLPELIPGIGVPRCRSKKCPGSVFLICACVGGLCTARPKTVQKKDWKA</sequence>
<dbReference type="AlphaFoldDB" id="A0A5B7HGI1"/>
<organism evidence="1 2">
    <name type="scientific">Portunus trituberculatus</name>
    <name type="common">Swimming crab</name>
    <name type="synonym">Neptunus trituberculatus</name>
    <dbReference type="NCBI Taxonomy" id="210409"/>
    <lineage>
        <taxon>Eukaryota</taxon>
        <taxon>Metazoa</taxon>
        <taxon>Ecdysozoa</taxon>
        <taxon>Arthropoda</taxon>
        <taxon>Crustacea</taxon>
        <taxon>Multicrustacea</taxon>
        <taxon>Malacostraca</taxon>
        <taxon>Eumalacostraca</taxon>
        <taxon>Eucarida</taxon>
        <taxon>Decapoda</taxon>
        <taxon>Pleocyemata</taxon>
        <taxon>Brachyura</taxon>
        <taxon>Eubrachyura</taxon>
        <taxon>Portunoidea</taxon>
        <taxon>Portunidae</taxon>
        <taxon>Portuninae</taxon>
        <taxon>Portunus</taxon>
    </lineage>
</organism>
<proteinExistence type="predicted"/>
<evidence type="ECO:0000313" key="2">
    <source>
        <dbReference type="Proteomes" id="UP000324222"/>
    </source>
</evidence>
<keyword evidence="2" id="KW-1185">Reference proteome</keyword>